<dbReference type="SUPFAM" id="SSF82689">
    <property type="entry name" value="Mechanosensitive channel protein MscS (YggB), C-terminal domain"/>
    <property type="match status" value="1"/>
</dbReference>
<keyword evidence="5 7" id="KW-1133">Transmembrane helix</keyword>
<dbReference type="AlphaFoldDB" id="I4EYJ7"/>
<dbReference type="InterPro" id="IPR023408">
    <property type="entry name" value="MscS_beta-dom_sf"/>
</dbReference>
<evidence type="ECO:0000313" key="11">
    <source>
        <dbReference type="Proteomes" id="UP000006461"/>
    </source>
</evidence>
<dbReference type="GO" id="GO:0005886">
    <property type="term" value="C:plasma membrane"/>
    <property type="evidence" value="ECO:0007669"/>
    <property type="project" value="UniProtKB-SubCell"/>
</dbReference>
<comment type="similarity">
    <text evidence="2">Belongs to the MscS (TC 1.A.23) family.</text>
</comment>
<dbReference type="GO" id="GO:0008381">
    <property type="term" value="F:mechanosensitive monoatomic ion channel activity"/>
    <property type="evidence" value="ECO:0007669"/>
    <property type="project" value="InterPro"/>
</dbReference>
<keyword evidence="11" id="KW-1185">Reference proteome</keyword>
<protein>
    <submittedName>
        <fullName evidence="10">Mechanosensitive ion channel</fullName>
    </submittedName>
</protein>
<dbReference type="OMA" id="IGDWIEW"/>
<comment type="subcellular location">
    <subcellularLocation>
        <location evidence="1">Cell membrane</location>
        <topology evidence="1">Multi-pass membrane protein</topology>
    </subcellularLocation>
</comment>
<dbReference type="Gene3D" id="2.30.30.60">
    <property type="match status" value="1"/>
</dbReference>
<evidence type="ECO:0000259" key="8">
    <source>
        <dbReference type="Pfam" id="PF00924"/>
    </source>
</evidence>
<reference evidence="10 11" key="1">
    <citation type="journal article" date="2012" name="J. Bacteriol.">
        <title>Genome Sequence of Radiation-Resistant Modestobacter marinus Strain BC501, a Representative Actinobacterium That Thrives on Calcareous Stone Surfaces.</title>
        <authorList>
            <person name="Normand P."/>
            <person name="Gury J."/>
            <person name="Pujic P."/>
            <person name="Chouaia B."/>
            <person name="Crotti E."/>
            <person name="Brusetti L."/>
            <person name="Daffonchio D."/>
            <person name="Vacherie B."/>
            <person name="Barbe V."/>
            <person name="Medigue C."/>
            <person name="Calteau A."/>
            <person name="Ghodhbane-Gtari F."/>
            <person name="Essoussi I."/>
            <person name="Nouioui I."/>
            <person name="Abbassi-Ghozzi I."/>
            <person name="Gtari M."/>
        </authorList>
    </citation>
    <scope>NUCLEOTIDE SEQUENCE [LARGE SCALE GENOMIC DNA]</scope>
    <source>
        <strain evidence="11">BC 501</strain>
    </source>
</reference>
<evidence type="ECO:0000259" key="9">
    <source>
        <dbReference type="Pfam" id="PF21082"/>
    </source>
</evidence>
<feature type="transmembrane region" description="Helical" evidence="7">
    <location>
        <begin position="54"/>
        <end position="79"/>
    </location>
</feature>
<dbReference type="eggNOG" id="COG0668">
    <property type="taxonomic scope" value="Bacteria"/>
</dbReference>
<keyword evidence="3" id="KW-1003">Cell membrane</keyword>
<name>I4EYJ7_MODI5</name>
<keyword evidence="4 7" id="KW-0812">Transmembrane</keyword>
<evidence type="ECO:0000256" key="2">
    <source>
        <dbReference type="ARBA" id="ARBA00008017"/>
    </source>
</evidence>
<dbReference type="Proteomes" id="UP000006461">
    <property type="component" value="Chromosome"/>
</dbReference>
<dbReference type="Pfam" id="PF21082">
    <property type="entry name" value="MS_channel_3rd"/>
    <property type="match status" value="1"/>
</dbReference>
<sequence>MLVAAELPDIPTPRLQGTDLLIGLGIAVGAYLLGKLVSLVASKIMRARGRSRSFAAIFSTIFRWVATALGWSVALVVAFPSVNFAGILSGLGLTSLVIGIAAQSILADLFSGIMMVVREPFREGDQIEVSGIKGTIRIINLRETVVRTFAGTQVVIPNSKVHGASVRVQTGYEQRMLRVDVGVAYETDFDLVHRVLLDAVRELPQTLDDPAPAVRVSAINPKSVGIAVSAWVGSTQLDEVDALDALIPAVIGTLRQHDIEMPTDYGPITLVEAAQGST</sequence>
<dbReference type="STRING" id="477641.MODMU_3034"/>
<dbReference type="InterPro" id="IPR010920">
    <property type="entry name" value="LSM_dom_sf"/>
</dbReference>
<evidence type="ECO:0000256" key="4">
    <source>
        <dbReference type="ARBA" id="ARBA00022692"/>
    </source>
</evidence>
<dbReference type="InterPro" id="IPR006685">
    <property type="entry name" value="MscS_channel_2nd"/>
</dbReference>
<feature type="domain" description="Mechanosensitive ion channel MscS" evidence="8">
    <location>
        <begin position="105"/>
        <end position="162"/>
    </location>
</feature>
<dbReference type="PANTHER" id="PTHR30221:SF1">
    <property type="entry name" value="SMALL-CONDUCTANCE MECHANOSENSITIVE CHANNEL"/>
    <property type="match status" value="1"/>
</dbReference>
<dbReference type="InterPro" id="IPR045275">
    <property type="entry name" value="MscS_archaea/bacteria_type"/>
</dbReference>
<organism evidence="10 11">
    <name type="scientific">Modestobacter italicus (strain DSM 44449 / CECT 9708 / BC 501)</name>
    <dbReference type="NCBI Taxonomy" id="2732864"/>
    <lineage>
        <taxon>Bacteria</taxon>
        <taxon>Bacillati</taxon>
        <taxon>Actinomycetota</taxon>
        <taxon>Actinomycetes</taxon>
        <taxon>Geodermatophilales</taxon>
        <taxon>Geodermatophilaceae</taxon>
        <taxon>Modestobacter</taxon>
    </lineage>
</organism>
<dbReference type="InterPro" id="IPR011066">
    <property type="entry name" value="MscS_channel_C_sf"/>
</dbReference>
<evidence type="ECO:0000256" key="5">
    <source>
        <dbReference type="ARBA" id="ARBA00022989"/>
    </source>
</evidence>
<evidence type="ECO:0000256" key="1">
    <source>
        <dbReference type="ARBA" id="ARBA00004651"/>
    </source>
</evidence>
<evidence type="ECO:0000256" key="3">
    <source>
        <dbReference type="ARBA" id="ARBA00022475"/>
    </source>
</evidence>
<dbReference type="PANTHER" id="PTHR30221">
    <property type="entry name" value="SMALL-CONDUCTANCE MECHANOSENSITIVE CHANNEL"/>
    <property type="match status" value="1"/>
</dbReference>
<dbReference type="SUPFAM" id="SSF50182">
    <property type="entry name" value="Sm-like ribonucleoproteins"/>
    <property type="match status" value="1"/>
</dbReference>
<evidence type="ECO:0000313" key="10">
    <source>
        <dbReference type="EMBL" id="CCH88460.1"/>
    </source>
</evidence>
<evidence type="ECO:0000256" key="7">
    <source>
        <dbReference type="SAM" id="Phobius"/>
    </source>
</evidence>
<dbReference type="Gene3D" id="1.10.287.1260">
    <property type="match status" value="1"/>
</dbReference>
<dbReference type="HOGENOM" id="CLU_037945_1_1_11"/>
<accession>I4EYJ7</accession>
<evidence type="ECO:0000256" key="6">
    <source>
        <dbReference type="ARBA" id="ARBA00023136"/>
    </source>
</evidence>
<feature type="domain" description="Mechanosensitive ion channel MscS C-terminal" evidence="9">
    <location>
        <begin position="178"/>
        <end position="261"/>
    </location>
</feature>
<dbReference type="Pfam" id="PF00924">
    <property type="entry name" value="MS_channel_2nd"/>
    <property type="match status" value="1"/>
</dbReference>
<dbReference type="EMBL" id="FO203431">
    <property type="protein sequence ID" value="CCH88460.1"/>
    <property type="molecule type" value="Genomic_DNA"/>
</dbReference>
<gene>
    <name evidence="10" type="primary">mscS</name>
    <name evidence="10" type="ordered locus">MODMU_3034</name>
</gene>
<feature type="transmembrane region" description="Helical" evidence="7">
    <location>
        <begin position="91"/>
        <end position="117"/>
    </location>
</feature>
<keyword evidence="6 7" id="KW-0472">Membrane</keyword>
<dbReference type="KEGG" id="mmar:MODMU_3034"/>
<dbReference type="Gene3D" id="3.30.70.100">
    <property type="match status" value="1"/>
</dbReference>
<proteinExistence type="inferred from homology"/>
<feature type="transmembrane region" description="Helical" evidence="7">
    <location>
        <begin position="20"/>
        <end position="42"/>
    </location>
</feature>
<dbReference type="InterPro" id="IPR049278">
    <property type="entry name" value="MS_channel_C"/>
</dbReference>